<dbReference type="SMART" id="SM00382">
    <property type="entry name" value="AAA"/>
    <property type="match status" value="1"/>
</dbReference>
<feature type="domain" description="AAA+ ATPase" evidence="4">
    <location>
        <begin position="216"/>
        <end position="399"/>
    </location>
</feature>
<dbReference type="PANTHER" id="PTHR32039:SF7">
    <property type="entry name" value="COMPETENCE PROTEIN COMM"/>
    <property type="match status" value="1"/>
</dbReference>
<dbReference type="Pfam" id="PF13541">
    <property type="entry name" value="ChlI"/>
    <property type="match status" value="1"/>
</dbReference>
<name>A0A1F5JE07_9BACT</name>
<dbReference type="AlphaFoldDB" id="A0A1F5JE07"/>
<reference evidence="5 6" key="1">
    <citation type="journal article" date="2016" name="Nat. Commun.">
        <title>Thousands of microbial genomes shed light on interconnected biogeochemical processes in an aquifer system.</title>
        <authorList>
            <person name="Anantharaman K."/>
            <person name="Brown C.T."/>
            <person name="Hug L.A."/>
            <person name="Sharon I."/>
            <person name="Castelle C.J."/>
            <person name="Probst A.J."/>
            <person name="Thomas B.C."/>
            <person name="Singh A."/>
            <person name="Wilkins M.J."/>
            <person name="Karaoz U."/>
            <person name="Brodie E.L."/>
            <person name="Williams K.H."/>
            <person name="Hubbard S.S."/>
            <person name="Banfield J.F."/>
        </authorList>
    </citation>
    <scope>NUCLEOTIDE SEQUENCE [LARGE SCALE GENOMIC DNA]</scope>
</reference>
<dbReference type="InterPro" id="IPR027417">
    <property type="entry name" value="P-loop_NTPase"/>
</dbReference>
<protein>
    <submittedName>
        <fullName evidence="5">Magnesium chelatase</fullName>
    </submittedName>
</protein>
<dbReference type="InterPro" id="IPR004482">
    <property type="entry name" value="Mg_chelat-rel"/>
</dbReference>
<evidence type="ECO:0000256" key="3">
    <source>
        <dbReference type="ARBA" id="ARBA00022840"/>
    </source>
</evidence>
<dbReference type="Gene3D" id="3.40.50.300">
    <property type="entry name" value="P-loop containing nucleotide triphosphate hydrolases"/>
    <property type="match status" value="1"/>
</dbReference>
<dbReference type="Proteomes" id="UP000177042">
    <property type="component" value="Unassembled WGS sequence"/>
</dbReference>
<organism evidence="5 6">
    <name type="scientific">Candidatus Daviesbacteria bacterium RIFCSPHIGHO2_02_FULL_39_12</name>
    <dbReference type="NCBI Taxonomy" id="1797770"/>
    <lineage>
        <taxon>Bacteria</taxon>
        <taxon>Candidatus Daviesiibacteriota</taxon>
    </lineage>
</organism>
<dbReference type="Pfam" id="PF13335">
    <property type="entry name" value="Mg_chelatase_C"/>
    <property type="match status" value="1"/>
</dbReference>
<evidence type="ECO:0000313" key="6">
    <source>
        <dbReference type="Proteomes" id="UP000177042"/>
    </source>
</evidence>
<dbReference type="InterPro" id="IPR000523">
    <property type="entry name" value="Mg_chelatse_chII-like_cat_dom"/>
</dbReference>
<comment type="similarity">
    <text evidence="1">Belongs to the Mg-chelatase subunits D/I family. ComM subfamily.</text>
</comment>
<dbReference type="Gene3D" id="3.30.230.10">
    <property type="match status" value="1"/>
</dbReference>
<evidence type="ECO:0000256" key="2">
    <source>
        <dbReference type="ARBA" id="ARBA00022741"/>
    </source>
</evidence>
<dbReference type="PANTHER" id="PTHR32039">
    <property type="entry name" value="MAGNESIUM-CHELATASE SUBUNIT CHLI"/>
    <property type="match status" value="1"/>
</dbReference>
<dbReference type="PRINTS" id="PR01657">
    <property type="entry name" value="MCMFAMILY"/>
</dbReference>
<comment type="caution">
    <text evidence="5">The sequence shown here is derived from an EMBL/GenBank/DDBJ whole genome shotgun (WGS) entry which is preliminary data.</text>
</comment>
<keyword evidence="2" id="KW-0547">Nucleotide-binding</keyword>
<keyword evidence="3" id="KW-0067">ATP-binding</keyword>
<gene>
    <name evidence="5" type="ORF">A3C26_01065</name>
</gene>
<evidence type="ECO:0000313" key="5">
    <source>
        <dbReference type="EMBL" id="OGE26720.1"/>
    </source>
</evidence>
<dbReference type="GO" id="GO:0003677">
    <property type="term" value="F:DNA binding"/>
    <property type="evidence" value="ECO:0007669"/>
    <property type="project" value="InterPro"/>
</dbReference>
<dbReference type="InterPro" id="IPR020568">
    <property type="entry name" value="Ribosomal_Su5_D2-typ_SF"/>
</dbReference>
<proteinExistence type="inferred from homology"/>
<dbReference type="EMBL" id="MFCX01000005">
    <property type="protein sequence ID" value="OGE26720.1"/>
    <property type="molecule type" value="Genomic_DNA"/>
</dbReference>
<dbReference type="InterPro" id="IPR001208">
    <property type="entry name" value="MCM_dom"/>
</dbReference>
<dbReference type="InterPro" id="IPR003593">
    <property type="entry name" value="AAA+_ATPase"/>
</dbReference>
<dbReference type="NCBIfam" id="TIGR00368">
    <property type="entry name" value="YifB family Mg chelatase-like AAA ATPase"/>
    <property type="match status" value="1"/>
</dbReference>
<dbReference type="InterPro" id="IPR025158">
    <property type="entry name" value="Mg_chelat-rel_C"/>
</dbReference>
<dbReference type="GO" id="GO:0005524">
    <property type="term" value="F:ATP binding"/>
    <property type="evidence" value="ECO:0007669"/>
    <property type="project" value="UniProtKB-KW"/>
</dbReference>
<dbReference type="SUPFAM" id="SSF52540">
    <property type="entry name" value="P-loop containing nucleoside triphosphate hydrolases"/>
    <property type="match status" value="1"/>
</dbReference>
<dbReference type="Pfam" id="PF01078">
    <property type="entry name" value="Mg_chelatase"/>
    <property type="match status" value="1"/>
</dbReference>
<evidence type="ECO:0000256" key="1">
    <source>
        <dbReference type="ARBA" id="ARBA00006354"/>
    </source>
</evidence>
<dbReference type="SUPFAM" id="SSF54211">
    <property type="entry name" value="Ribosomal protein S5 domain 2-like"/>
    <property type="match status" value="1"/>
</dbReference>
<accession>A0A1F5JE07</accession>
<dbReference type="InterPro" id="IPR045006">
    <property type="entry name" value="CHLI-like"/>
</dbReference>
<evidence type="ECO:0000259" key="4">
    <source>
        <dbReference type="SMART" id="SM00382"/>
    </source>
</evidence>
<sequence>MLAKILTGANIGIDCVPVTIEVDIASSGLPSFTIVGLADRAVEESKDRVRSAIRNCGATFPSRKITVNLAPADLPKEGPAYDLPIALGILLASGQIPQNIVVNSENSLVYGELSLDGKLRRTNGILSLAILAKKESLKRIIIPQNNAAEASIIDGLEILAVDSLKDLMKFLLGQTEIKPVRKKDINLAEDLAYEYDFSQIKGQEQAKRALEIAAAGAHNILLKGPPGAGKTMLARSFPSILPPLTLDEAIDVTKIYSVAGLLESGKALVIQRPFRSPHHSASAVGLLGGGNTIRPGEISLSHRGVLFLDELPEFPRYVLESLRQPLEDRKITVSRASGTLTFPAQFILLAAQNPCPCGFLGDKKRNCSCMPGQIAKYRRKISGPLLDRIDIYLEVPAVEIEKLSLEISSEDSKTIRKRVIKARELQKNRFNGRILTNTEMSNADIKQFCSVTEEGLELLKMAISSLNLSARGYHRVLKLARTIADLAESENILIEHIAEGLQYRAREES</sequence>
<dbReference type="InterPro" id="IPR014721">
    <property type="entry name" value="Ribsml_uS5_D2-typ_fold_subgr"/>
</dbReference>